<dbReference type="Proteomes" id="UP000250369">
    <property type="component" value="Unassembled WGS sequence"/>
</dbReference>
<evidence type="ECO:0000313" key="5">
    <source>
        <dbReference type="EMBL" id="RAV13785.1"/>
    </source>
</evidence>
<protein>
    <submittedName>
        <fullName evidence="5">3-oxoacyl-ACP synthase</fullName>
    </submittedName>
</protein>
<evidence type="ECO:0000313" key="6">
    <source>
        <dbReference type="Proteomes" id="UP000250369"/>
    </source>
</evidence>
<dbReference type="OrthoDB" id="9815506at2"/>
<dbReference type="Pfam" id="PF08545">
    <property type="entry name" value="ACP_syn_III"/>
    <property type="match status" value="1"/>
</dbReference>
<feature type="domain" description="Beta-ketoacyl-[acyl-carrier-protein] synthase III C-terminal" evidence="3">
    <location>
        <begin position="239"/>
        <end position="327"/>
    </location>
</feature>
<dbReference type="NCBIfam" id="NF006829">
    <property type="entry name" value="PRK09352.1"/>
    <property type="match status" value="1"/>
</dbReference>
<sequence length="330" mass="36433">MRHSYIKAIDYYLPVDKEYNDPNDRLTGKIGINSKSIAGENEFASDLACKAAEKLFSKGKCTPDEIDFILYCTQSPDYLLPTTACLLQERLSLPTSCGALDINLGCSGYVYGLSLAKGLIETGAANNVLLITSDTYSKYANPKDRSVRLLFGDAASVTLLSYSEDGNSIGPFVFGTDGKGANNLIVPAGGLREPMTSASYEEVQDEFGNIRSRSNLYMNGNEIFNFALKEVPKAVQSLLQKGDYTVENFDYFVFHQANQYMLETLRRKLNIQKEKFSVQFADCGNTVSSTIPIALLRDFEEGKMKYGDQVMLVGFGVGYSWAACSIKMKL</sequence>
<proteinExistence type="predicted"/>
<evidence type="ECO:0000256" key="1">
    <source>
        <dbReference type="ARBA" id="ARBA00022679"/>
    </source>
</evidence>
<dbReference type="GO" id="GO:0004315">
    <property type="term" value="F:3-oxoacyl-[acyl-carrier-protein] synthase activity"/>
    <property type="evidence" value="ECO:0007669"/>
    <property type="project" value="InterPro"/>
</dbReference>
<dbReference type="InterPro" id="IPR016039">
    <property type="entry name" value="Thiolase-like"/>
</dbReference>
<dbReference type="EMBL" id="QMFB01000028">
    <property type="protein sequence ID" value="RAV13785.1"/>
    <property type="molecule type" value="Genomic_DNA"/>
</dbReference>
<keyword evidence="1" id="KW-0808">Transferase</keyword>
<dbReference type="PANTHER" id="PTHR34069">
    <property type="entry name" value="3-OXOACYL-[ACYL-CARRIER-PROTEIN] SYNTHASE 3"/>
    <property type="match status" value="1"/>
</dbReference>
<dbReference type="Gene3D" id="3.40.47.10">
    <property type="match status" value="1"/>
</dbReference>
<dbReference type="CDD" id="cd00830">
    <property type="entry name" value="KAS_III"/>
    <property type="match status" value="1"/>
</dbReference>
<accession>A0A329M0Q4</accession>
<dbReference type="GO" id="GO:0006633">
    <property type="term" value="P:fatty acid biosynthetic process"/>
    <property type="evidence" value="ECO:0007669"/>
    <property type="project" value="InterPro"/>
</dbReference>
<dbReference type="RefSeq" id="WP_113035176.1">
    <property type="nucleotide sequence ID" value="NZ_QMFB01000028.1"/>
</dbReference>
<keyword evidence="2" id="KW-0012">Acyltransferase</keyword>
<comment type="caution">
    <text evidence="5">The sequence shown here is derived from an EMBL/GenBank/DDBJ whole genome shotgun (WGS) entry which is preliminary data.</text>
</comment>
<dbReference type="AlphaFoldDB" id="A0A329M0Q4"/>
<feature type="domain" description="Beta-ketoacyl-[acyl-carrier-protein] synthase III N-terminal" evidence="4">
    <location>
        <begin position="100"/>
        <end position="178"/>
    </location>
</feature>
<keyword evidence="6" id="KW-1185">Reference proteome</keyword>
<name>A0A329M0Q4_9BACL</name>
<gene>
    <name evidence="5" type="ORF">DQG23_32390</name>
</gene>
<evidence type="ECO:0000259" key="4">
    <source>
        <dbReference type="Pfam" id="PF08545"/>
    </source>
</evidence>
<reference evidence="5 6" key="1">
    <citation type="journal article" date="2009" name="Int. J. Syst. Evol. Microbiol.">
        <title>Paenibacillus contaminans sp. nov., isolated from a contaminated laboratory plate.</title>
        <authorList>
            <person name="Chou J.H."/>
            <person name="Lee J.H."/>
            <person name="Lin M.C."/>
            <person name="Chang P.S."/>
            <person name="Arun A.B."/>
            <person name="Young C.C."/>
            <person name="Chen W.M."/>
        </authorList>
    </citation>
    <scope>NUCLEOTIDE SEQUENCE [LARGE SCALE GENOMIC DNA]</scope>
    <source>
        <strain evidence="5 6">CKOBP-6</strain>
    </source>
</reference>
<dbReference type="Pfam" id="PF08541">
    <property type="entry name" value="ACP_syn_III_C"/>
    <property type="match status" value="1"/>
</dbReference>
<dbReference type="PANTHER" id="PTHR34069:SF2">
    <property type="entry name" value="BETA-KETOACYL-[ACYL-CARRIER-PROTEIN] SYNTHASE III"/>
    <property type="match status" value="1"/>
</dbReference>
<dbReference type="InterPro" id="IPR013751">
    <property type="entry name" value="ACP_syn_III_N"/>
</dbReference>
<organism evidence="5 6">
    <name type="scientific">Paenibacillus contaminans</name>
    <dbReference type="NCBI Taxonomy" id="450362"/>
    <lineage>
        <taxon>Bacteria</taxon>
        <taxon>Bacillati</taxon>
        <taxon>Bacillota</taxon>
        <taxon>Bacilli</taxon>
        <taxon>Bacillales</taxon>
        <taxon>Paenibacillaceae</taxon>
        <taxon>Paenibacillus</taxon>
    </lineage>
</organism>
<dbReference type="SUPFAM" id="SSF53901">
    <property type="entry name" value="Thiolase-like"/>
    <property type="match status" value="1"/>
</dbReference>
<dbReference type="InterPro" id="IPR013747">
    <property type="entry name" value="ACP_syn_III_C"/>
</dbReference>
<dbReference type="GO" id="GO:0044550">
    <property type="term" value="P:secondary metabolite biosynthetic process"/>
    <property type="evidence" value="ECO:0007669"/>
    <property type="project" value="TreeGrafter"/>
</dbReference>
<evidence type="ECO:0000259" key="3">
    <source>
        <dbReference type="Pfam" id="PF08541"/>
    </source>
</evidence>
<evidence type="ECO:0000256" key="2">
    <source>
        <dbReference type="ARBA" id="ARBA00023315"/>
    </source>
</evidence>